<dbReference type="AlphaFoldDB" id="A0A7C0ZCN1"/>
<keyword evidence="1" id="KW-1133">Transmembrane helix</keyword>
<organism evidence="2">
    <name type="scientific">candidate division WOR-3 bacterium</name>
    <dbReference type="NCBI Taxonomy" id="2052148"/>
    <lineage>
        <taxon>Bacteria</taxon>
        <taxon>Bacteria division WOR-3</taxon>
    </lineage>
</organism>
<accession>A0A7C0ZCN1</accession>
<dbReference type="EMBL" id="DQWE01000155">
    <property type="protein sequence ID" value="HDI82794.1"/>
    <property type="molecule type" value="Genomic_DNA"/>
</dbReference>
<comment type="caution">
    <text evidence="2">The sequence shown here is derived from an EMBL/GenBank/DDBJ whole genome shotgun (WGS) entry which is preliminary data.</text>
</comment>
<evidence type="ECO:0000256" key="1">
    <source>
        <dbReference type="SAM" id="Phobius"/>
    </source>
</evidence>
<dbReference type="SUPFAM" id="SSF53756">
    <property type="entry name" value="UDP-Glycosyltransferase/glycogen phosphorylase"/>
    <property type="match status" value="1"/>
</dbReference>
<feature type="transmembrane region" description="Helical" evidence="1">
    <location>
        <begin position="63"/>
        <end position="84"/>
    </location>
</feature>
<evidence type="ECO:0008006" key="3">
    <source>
        <dbReference type="Google" id="ProtNLM"/>
    </source>
</evidence>
<dbReference type="Proteomes" id="UP000885847">
    <property type="component" value="Unassembled WGS sequence"/>
</dbReference>
<sequence>MGRVILFTALEGTGGNSLANRNFINPLGERLFSLVDIKDIIKGNIQKHSIVLPVMTQRNYTGIPGLLLILFQSFLPLAIFTILMRLHRITIIARGTLSGFLLSIFPWSNYKLVLPGIYSLEALVYGENNSYVNRIIEKRAIKNAKKVFVPGNNIKRYLKDEYGVDSEVVYIPAEPYPVNKKFKKFTPVHLGTIPDEKTLHSIIAVFKRIKKVIKESKPLILSQFLREDFKRELERTGIEVISMNYEELKNFLPSCHVGLVMEGDNPLSAYLITTKFIDYISAGLPVIVHKGMDELCRIVKEHNLGVCVDPLSIGNDILMDVKRLIQEKMRIRSISRRLFSRERFRDKILSNPT</sequence>
<proteinExistence type="predicted"/>
<gene>
    <name evidence="2" type="ORF">ENF18_03265</name>
</gene>
<dbReference type="Gene3D" id="3.40.50.2000">
    <property type="entry name" value="Glycogen Phosphorylase B"/>
    <property type="match status" value="1"/>
</dbReference>
<reference evidence="2" key="1">
    <citation type="journal article" date="2020" name="mSystems">
        <title>Genome- and Community-Level Interaction Insights into Carbon Utilization and Element Cycling Functions of Hydrothermarchaeota in Hydrothermal Sediment.</title>
        <authorList>
            <person name="Zhou Z."/>
            <person name="Liu Y."/>
            <person name="Xu W."/>
            <person name="Pan J."/>
            <person name="Luo Z.H."/>
            <person name="Li M."/>
        </authorList>
    </citation>
    <scope>NUCLEOTIDE SEQUENCE [LARGE SCALE GENOMIC DNA]</scope>
    <source>
        <strain evidence="2">HyVt-102</strain>
    </source>
</reference>
<protein>
    <recommendedName>
        <fullName evidence="3">Glycosyltransferase</fullName>
    </recommendedName>
</protein>
<name>A0A7C0ZCN1_UNCW3</name>
<evidence type="ECO:0000313" key="2">
    <source>
        <dbReference type="EMBL" id="HDI82794.1"/>
    </source>
</evidence>
<keyword evidence="1" id="KW-0812">Transmembrane</keyword>
<keyword evidence="1" id="KW-0472">Membrane</keyword>